<dbReference type="KEGG" id="obr:102719829"/>
<evidence type="ECO:0000256" key="1">
    <source>
        <dbReference type="ARBA" id="ARBA00004123"/>
    </source>
</evidence>
<dbReference type="SUPFAM" id="SSF75553">
    <property type="entry name" value="Smc hinge domain"/>
    <property type="match status" value="1"/>
</dbReference>
<evidence type="ECO:0000313" key="15">
    <source>
        <dbReference type="Proteomes" id="UP000006038"/>
    </source>
</evidence>
<keyword evidence="5" id="KW-0547">Nucleotide-binding</keyword>
<evidence type="ECO:0000256" key="2">
    <source>
        <dbReference type="ARBA" id="ARBA00004286"/>
    </source>
</evidence>
<feature type="coiled-coil region" evidence="12">
    <location>
        <begin position="616"/>
        <end position="664"/>
    </location>
</feature>
<keyword evidence="4" id="KW-0158">Chromosome</keyword>
<dbReference type="GO" id="GO:0003684">
    <property type="term" value="F:damaged DNA binding"/>
    <property type="evidence" value="ECO:0007669"/>
    <property type="project" value="TreeGrafter"/>
</dbReference>
<keyword evidence="7" id="KW-0067">ATP-binding</keyword>
<dbReference type="EnsemblPlants" id="OB0058G10010.1">
    <property type="protein sequence ID" value="OB0058G10010.1"/>
    <property type="gene ID" value="OB0058G10010"/>
</dbReference>
<dbReference type="eggNOG" id="KOG0250">
    <property type="taxonomic scope" value="Eukaryota"/>
</dbReference>
<keyword evidence="9" id="KW-0233">DNA recombination</keyword>
<keyword evidence="10" id="KW-0234">DNA repair</keyword>
<dbReference type="HOGENOM" id="CLU_009063_1_0_1"/>
<keyword evidence="8 12" id="KW-0175">Coiled coil</keyword>
<reference evidence="14" key="1">
    <citation type="submission" date="2015-06" db="UniProtKB">
        <authorList>
            <consortium name="EnsemblPlants"/>
        </authorList>
    </citation>
    <scope>IDENTIFICATION</scope>
</reference>
<dbReference type="Pfam" id="PF02463">
    <property type="entry name" value="SMC_N"/>
    <property type="match status" value="1"/>
</dbReference>
<dbReference type="Gene3D" id="3.40.50.300">
    <property type="entry name" value="P-loop containing nucleotide triphosphate hydrolases"/>
    <property type="match status" value="2"/>
</dbReference>
<evidence type="ECO:0000256" key="8">
    <source>
        <dbReference type="ARBA" id="ARBA00023054"/>
    </source>
</evidence>
<dbReference type="AlphaFoldDB" id="J3KUK0"/>
<dbReference type="GO" id="GO:0000724">
    <property type="term" value="P:double-strand break repair via homologous recombination"/>
    <property type="evidence" value="ECO:0007669"/>
    <property type="project" value="TreeGrafter"/>
</dbReference>
<dbReference type="InterPro" id="IPR036277">
    <property type="entry name" value="SMC_hinge_sf"/>
</dbReference>
<evidence type="ECO:0000256" key="9">
    <source>
        <dbReference type="ARBA" id="ARBA00023172"/>
    </source>
</evidence>
<evidence type="ECO:0000256" key="5">
    <source>
        <dbReference type="ARBA" id="ARBA00022741"/>
    </source>
</evidence>
<dbReference type="PANTHER" id="PTHR19306">
    <property type="entry name" value="STRUCTURAL MAINTENANCE OF CHROMOSOMES 5,6 SMC5, SMC6"/>
    <property type="match status" value="1"/>
</dbReference>
<dbReference type="STRING" id="4533.J3KUK0"/>
<evidence type="ECO:0000256" key="12">
    <source>
        <dbReference type="SAM" id="Coils"/>
    </source>
</evidence>
<keyword evidence="6" id="KW-0227">DNA damage</keyword>
<accession>J3KUK0</accession>
<keyword evidence="15" id="KW-1185">Reference proteome</keyword>
<dbReference type="GeneID" id="102719829"/>
<dbReference type="OMA" id="MCHDHFY"/>
<name>J3KUK0_ORYBR</name>
<dbReference type="GO" id="GO:0005524">
    <property type="term" value="F:ATP binding"/>
    <property type="evidence" value="ECO:0007669"/>
    <property type="project" value="UniProtKB-KW"/>
</dbReference>
<dbReference type="RefSeq" id="XP_006664916.1">
    <property type="nucleotide sequence ID" value="XM_006664853.2"/>
</dbReference>
<proteinExistence type="inferred from homology"/>
<dbReference type="InterPro" id="IPR003395">
    <property type="entry name" value="RecF/RecN/SMC_N"/>
</dbReference>
<evidence type="ECO:0000259" key="13">
    <source>
        <dbReference type="Pfam" id="PF02463"/>
    </source>
</evidence>
<dbReference type="GO" id="GO:0051276">
    <property type="term" value="P:chromosome organization"/>
    <property type="evidence" value="ECO:0007669"/>
    <property type="project" value="InterPro"/>
</dbReference>
<evidence type="ECO:0000256" key="3">
    <source>
        <dbReference type="ARBA" id="ARBA00006793"/>
    </source>
</evidence>
<gene>
    <name evidence="14" type="primary">LOC102719829</name>
</gene>
<evidence type="ECO:0000313" key="14">
    <source>
        <dbReference type="EnsemblPlants" id="OB0058G10010.1"/>
    </source>
</evidence>
<dbReference type="OrthoDB" id="10072614at2759"/>
<dbReference type="Gramene" id="OB0058G10010.1">
    <property type="protein sequence ID" value="OB0058G10010.1"/>
    <property type="gene ID" value="OB0058G10010"/>
</dbReference>
<comment type="subcellular location">
    <subcellularLocation>
        <location evidence="2">Chromosome</location>
    </subcellularLocation>
    <subcellularLocation>
        <location evidence="1">Nucleus</location>
    </subcellularLocation>
</comment>
<dbReference type="GO" id="GO:0035861">
    <property type="term" value="C:site of double-strand break"/>
    <property type="evidence" value="ECO:0007669"/>
    <property type="project" value="TreeGrafter"/>
</dbReference>
<protein>
    <recommendedName>
        <fullName evidence="13">RecF/RecN/SMC N-terminal domain-containing protein</fullName>
    </recommendedName>
</protein>
<comment type="similarity">
    <text evidence="3">Belongs to the SMC family. SMC6 subfamily.</text>
</comment>
<dbReference type="PANTHER" id="PTHR19306:SF6">
    <property type="entry name" value="STRUCTURAL MAINTENANCE OF CHROMOSOMES PROTEIN 6"/>
    <property type="match status" value="1"/>
</dbReference>
<evidence type="ECO:0000256" key="6">
    <source>
        <dbReference type="ARBA" id="ARBA00022763"/>
    </source>
</evidence>
<organism evidence="14">
    <name type="scientific">Oryza brachyantha</name>
    <name type="common">malo sina</name>
    <dbReference type="NCBI Taxonomy" id="4533"/>
    <lineage>
        <taxon>Eukaryota</taxon>
        <taxon>Viridiplantae</taxon>
        <taxon>Streptophyta</taxon>
        <taxon>Embryophyta</taxon>
        <taxon>Tracheophyta</taxon>
        <taxon>Spermatophyta</taxon>
        <taxon>Magnoliopsida</taxon>
        <taxon>Liliopsida</taxon>
        <taxon>Poales</taxon>
        <taxon>Poaceae</taxon>
        <taxon>BOP clade</taxon>
        <taxon>Oryzoideae</taxon>
        <taxon>Oryzeae</taxon>
        <taxon>Oryzinae</taxon>
        <taxon>Oryza</taxon>
    </lineage>
</organism>
<dbReference type="Proteomes" id="UP000006038">
    <property type="component" value="Unassembled WGS sequence"/>
</dbReference>
<dbReference type="InterPro" id="IPR027417">
    <property type="entry name" value="P-loop_NTPase"/>
</dbReference>
<feature type="coiled-coil region" evidence="12">
    <location>
        <begin position="329"/>
        <end position="427"/>
    </location>
</feature>
<keyword evidence="11" id="KW-0539">Nucleus</keyword>
<dbReference type="SUPFAM" id="SSF52540">
    <property type="entry name" value="P-loop containing nucleoside triphosphate hydrolases"/>
    <property type="match status" value="2"/>
</dbReference>
<evidence type="ECO:0000256" key="10">
    <source>
        <dbReference type="ARBA" id="ARBA00023204"/>
    </source>
</evidence>
<feature type="coiled-coil region" evidence="12">
    <location>
        <begin position="713"/>
        <end position="811"/>
    </location>
</feature>
<dbReference type="GO" id="GO:0030915">
    <property type="term" value="C:Smc5-Smc6 complex"/>
    <property type="evidence" value="ECO:0007669"/>
    <property type="project" value="TreeGrafter"/>
</dbReference>
<evidence type="ECO:0000256" key="11">
    <source>
        <dbReference type="ARBA" id="ARBA00023242"/>
    </source>
</evidence>
<evidence type="ECO:0000256" key="4">
    <source>
        <dbReference type="ARBA" id="ARBA00022454"/>
    </source>
</evidence>
<dbReference type="GO" id="GO:0005634">
    <property type="term" value="C:nucleus"/>
    <property type="evidence" value="ECO:0007669"/>
    <property type="project" value="UniProtKB-SubCell"/>
</dbReference>
<feature type="coiled-coil region" evidence="12">
    <location>
        <begin position="167"/>
        <end position="219"/>
    </location>
</feature>
<feature type="domain" description="RecF/RecN/SMC N-terminal" evidence="13">
    <location>
        <begin position="5"/>
        <end position="1032"/>
    </location>
</feature>
<sequence>MAGTISRIRLENFMCHSSLQIELDQHVNFITGQNGSGKSAILTALCIAFGCRAKNTQRAAALKDFIKTGCSYAAIIVDINNQREDAFKPELYGDLITLERRITESSSSTVLKDQHGRKVAHRKDDLNEIIEHFNIDVENPCVIMSQDKSREFLHSGNDKDKFKFFFKATLLQQVNDLLLTIRELLENADSIVQELEKSIRSAMRELDELQEKIKNMEHIEEIAHEIDNLKKKLAWSWVHDAGKQIEEQTVKLLKLKERIPACQERIDRNAAVIVELKKELIEKEETARSLVEKTREVTMMKEKLESDIAQAVTLKIEIEGEHARGINVLKNMNNRVKQLQTQIHDFQDQYVQHTQDESSKVENDMLEIQQAINDLHSNITRLKEEEKELSGRQLRVAKSIQNMKTEIDESRKKIDQLKFHINDLQQRQSNKASTFGGQRAIHLLESIDKHQRRFKIPPLGPIGVHVQLASESWSFAVECALGKLLDAFIVSCHADSVILRECAKQVNYRNLQIIIYDFSKPRLNIPDHLLPSTTHPTVLSVICSENPTVLNVLVDQGGAERTVLVRDYEVGKSVAFDHRIQNLKDVYTSDGYRMFSRGSVQTVLPPYRRGNAGRLCSSLGEKIAEMESEIADIKRTIPGRNQDLEKANDKREVIELEIKRSKRKRVEKERLLESKKLQLDDIRKTSANINHGHGTSVDTSELEAEMMQVQVDIEQKELLLKKTNLRLAEALKDENNRRACYKEFIESVYNEVGPTNGLEHDIELAKEKIQAAEQDKAYYERIMETKVLHDIKMAEAEYEDLQNLRQENFRKASIICSESEVEALGGVVGSSPEQLSAKINKLKLRYHQESSRFTESIDDLRALHEKKKQKIERKQQLYAGFRDKLHSCQKALDMRWNKFQRNAVYLKRQLTWLFNEHLGKKGISGIINVDYTKRLLTVELTMPQDASRDSIRDTRGLSGGERSFSTLCFTLALHGMTEAPFRAMDEFDVFMDAVSRKISLDTLVEFAVAQGSQWIFITPHDISMVQPGDRVKKQQMAAPRG</sequence>
<dbReference type="GO" id="GO:0003697">
    <property type="term" value="F:single-stranded DNA binding"/>
    <property type="evidence" value="ECO:0007669"/>
    <property type="project" value="TreeGrafter"/>
</dbReference>
<evidence type="ECO:0000256" key="7">
    <source>
        <dbReference type="ARBA" id="ARBA00022840"/>
    </source>
</evidence>